<feature type="region of interest" description="Disordered" evidence="1">
    <location>
        <begin position="95"/>
        <end position="170"/>
    </location>
</feature>
<accession>A0A1H6ZTN8</accession>
<name>A0A1H6ZTN8_9BACT</name>
<evidence type="ECO:0000313" key="3">
    <source>
        <dbReference type="EMBL" id="SEJ56809.1"/>
    </source>
</evidence>
<dbReference type="RefSeq" id="WP_229209790.1">
    <property type="nucleotide sequence ID" value="NZ_FNXY01000009.1"/>
</dbReference>
<evidence type="ECO:0000259" key="2">
    <source>
        <dbReference type="Pfam" id="PF13568"/>
    </source>
</evidence>
<evidence type="ECO:0000313" key="4">
    <source>
        <dbReference type="Proteomes" id="UP000199532"/>
    </source>
</evidence>
<organism evidence="3 4">
    <name type="scientific">Dyadobacter koreensis</name>
    <dbReference type="NCBI Taxonomy" id="408657"/>
    <lineage>
        <taxon>Bacteria</taxon>
        <taxon>Pseudomonadati</taxon>
        <taxon>Bacteroidota</taxon>
        <taxon>Cytophagia</taxon>
        <taxon>Cytophagales</taxon>
        <taxon>Spirosomataceae</taxon>
        <taxon>Dyadobacter</taxon>
    </lineage>
</organism>
<keyword evidence="4" id="KW-1185">Reference proteome</keyword>
<dbReference type="InterPro" id="IPR025665">
    <property type="entry name" value="Beta-barrel_OMP_2"/>
</dbReference>
<dbReference type="Pfam" id="PF13568">
    <property type="entry name" value="OMP_b-brl_2"/>
    <property type="match status" value="1"/>
</dbReference>
<dbReference type="EMBL" id="FNXY01000009">
    <property type="protein sequence ID" value="SEJ56809.1"/>
    <property type="molecule type" value="Genomic_DNA"/>
</dbReference>
<feature type="compositionally biased region" description="Basic and acidic residues" evidence="1">
    <location>
        <begin position="159"/>
        <end position="169"/>
    </location>
</feature>
<dbReference type="Gene3D" id="2.40.160.20">
    <property type="match status" value="1"/>
</dbReference>
<reference evidence="3 4" key="1">
    <citation type="submission" date="2016-10" db="EMBL/GenBank/DDBJ databases">
        <authorList>
            <person name="de Groot N.N."/>
        </authorList>
    </citation>
    <scope>NUCLEOTIDE SEQUENCE [LARGE SCALE GENOMIC DNA]</scope>
    <source>
        <strain evidence="3 4">DSM 19938</strain>
    </source>
</reference>
<proteinExistence type="predicted"/>
<sequence length="514" mass="56304">MMDPSETNSFEEQWKKVFQEASETPPLSAWEGIEARLDKEERKVVPLWWQTPRLWYAAASVAALLMVGIGLWNGSFSSEEKKDAHLAAGKTELVSPDADINTSSESSVEGKTAQQKEAVEVPSILPETSIAQVESERRRKNSAENPAIIKQDESLASADTEKQAEEDRAAVSSFNNKVAVRKQENNPVSAKAVAGNNDLTNTDKFAAAQSNNVSVEPLNPANLDAASRIVAEALTPIGYKDLDVYVQKRYVFFKPGTITEKPVEKVSKNREYYAAVGLMPATFNPDVKVTSPPAAFANANASRQSLSGNSQAGTSYAVQTQGGKRLSKHWSVETGISYLQGNSTYEGGYLLDVATSRSQNVLQSALMDKSGQNYGVNTPTSSPPANAFYIDVAKEVRNDYRYLQVPVQAGYTLNPDKKLSYSVLGGMMANFFMNNEIESASGTVITTKASDDVYRSLNWAATTGLRFNYRLSSQWKATLTGSYQKSITSGFKSNETLESRPYLYGVSWGVRYSF</sequence>
<dbReference type="Proteomes" id="UP000199532">
    <property type="component" value="Unassembled WGS sequence"/>
</dbReference>
<protein>
    <submittedName>
        <fullName evidence="3">Outer membrane protein beta-barrel domain-containing protein</fullName>
    </submittedName>
</protein>
<gene>
    <name evidence="3" type="ORF">SAMN04487995_5349</name>
</gene>
<evidence type="ECO:0000256" key="1">
    <source>
        <dbReference type="SAM" id="MobiDB-lite"/>
    </source>
</evidence>
<feature type="compositionally biased region" description="Polar residues" evidence="1">
    <location>
        <begin position="100"/>
        <end position="115"/>
    </location>
</feature>
<dbReference type="STRING" id="408657.SAMN04487995_5349"/>
<dbReference type="AlphaFoldDB" id="A0A1H6ZTN8"/>
<feature type="domain" description="Outer membrane protein beta-barrel" evidence="2">
    <location>
        <begin position="301"/>
        <end position="488"/>
    </location>
</feature>